<dbReference type="AlphaFoldDB" id="A0A4S8QKA3"/>
<feature type="compositionally biased region" description="Basic and acidic residues" evidence="4">
    <location>
        <begin position="248"/>
        <end position="262"/>
    </location>
</feature>
<dbReference type="OrthoDB" id="3544424at2"/>
<comment type="caution">
    <text evidence="7">The sequence shown here is derived from an EMBL/GenBank/DDBJ whole genome shotgun (WGS) entry which is preliminary data.</text>
</comment>
<reference evidence="7 8" key="2">
    <citation type="submission" date="2019-05" db="EMBL/GenBank/DDBJ databases">
        <title>Glycomyces buryatensis sp. nov.</title>
        <authorList>
            <person name="Nikitina E."/>
        </authorList>
    </citation>
    <scope>NUCLEOTIDE SEQUENCE [LARGE SCALE GENOMIC DNA]</scope>
    <source>
        <strain evidence="7 8">18</strain>
    </source>
</reference>
<feature type="domain" description="Chaplin" evidence="6">
    <location>
        <begin position="40"/>
        <end position="80"/>
    </location>
</feature>
<protein>
    <submittedName>
        <fullName evidence="7">DUF320 domain-containing protein</fullName>
    </submittedName>
</protein>
<organism evidence="7 8">
    <name type="scientific">Glycomyces buryatensis</name>
    <dbReference type="NCBI Taxonomy" id="2570927"/>
    <lineage>
        <taxon>Bacteria</taxon>
        <taxon>Bacillati</taxon>
        <taxon>Actinomycetota</taxon>
        <taxon>Actinomycetes</taxon>
        <taxon>Glycomycetales</taxon>
        <taxon>Glycomycetaceae</taxon>
        <taxon>Glycomyces</taxon>
    </lineage>
</organism>
<sequence>MSNSWARKTAQTGFAAAGVVLVAGAGTAQAWGPDVTTSDQVGAVSGNQVVSPVQAPINICGVSAAVLGTSGAGCEGGADADFSGPGGDLTTQNNTGLGNGNQAYAPVQVPTEVSGIAAAVGGASDAWSTGGSNATIEESGSANDVTTQGNLGALSGNQLLAPIQAPIDVCGNAAAVGGASGADCEGGADADYDGAGSGDLTTQGNTGLGNGNQLFTPVQAPINVCGNSVAVLGSAYASCEGGSDANAGDDHGHHHGSHKEASTTESANADVNEEQLPTGGVPGLDAVTGAAGSATGVLPVDSLPVAAGLAGGLLDSNVTSEDVAGQATATVADTAALAGVL</sequence>
<evidence type="ECO:0000256" key="5">
    <source>
        <dbReference type="SAM" id="SignalP"/>
    </source>
</evidence>
<evidence type="ECO:0000256" key="3">
    <source>
        <dbReference type="ARBA" id="ARBA00023087"/>
    </source>
</evidence>
<dbReference type="Proteomes" id="UP000308760">
    <property type="component" value="Unassembled WGS sequence"/>
</dbReference>
<keyword evidence="5" id="KW-0732">Signal</keyword>
<evidence type="ECO:0000259" key="6">
    <source>
        <dbReference type="PROSITE" id="PS51884"/>
    </source>
</evidence>
<evidence type="ECO:0000256" key="4">
    <source>
        <dbReference type="SAM" id="MobiDB-lite"/>
    </source>
</evidence>
<evidence type="ECO:0000256" key="1">
    <source>
        <dbReference type="ARBA" id="ARBA00022512"/>
    </source>
</evidence>
<feature type="region of interest" description="Disordered" evidence="4">
    <location>
        <begin position="246"/>
        <end position="275"/>
    </location>
</feature>
<evidence type="ECO:0000313" key="8">
    <source>
        <dbReference type="Proteomes" id="UP000308760"/>
    </source>
</evidence>
<dbReference type="EMBL" id="STGY01000037">
    <property type="protein sequence ID" value="THV41859.1"/>
    <property type="molecule type" value="Genomic_DNA"/>
</dbReference>
<feature type="domain" description="Chaplin" evidence="6">
    <location>
        <begin position="205"/>
        <end position="245"/>
    </location>
</feature>
<proteinExistence type="predicted"/>
<accession>A0A4S8QKA3</accession>
<evidence type="ECO:0000313" key="7">
    <source>
        <dbReference type="EMBL" id="THV41859.1"/>
    </source>
</evidence>
<gene>
    <name evidence="7" type="ORF">FAB82_09055</name>
</gene>
<keyword evidence="1" id="KW-0964">Secreted</keyword>
<dbReference type="RefSeq" id="WP_136534222.1">
    <property type="nucleotide sequence ID" value="NZ_STGY01000037.1"/>
</dbReference>
<dbReference type="InterPro" id="IPR005528">
    <property type="entry name" value="ChpA-H"/>
</dbReference>
<dbReference type="PROSITE" id="PS51884">
    <property type="entry name" value="CHAPLIN"/>
    <property type="match status" value="3"/>
</dbReference>
<feature type="signal peptide" evidence="5">
    <location>
        <begin position="1"/>
        <end position="30"/>
    </location>
</feature>
<feature type="domain" description="Chaplin" evidence="6">
    <location>
        <begin position="150"/>
        <end position="190"/>
    </location>
</feature>
<dbReference type="GO" id="GO:0007155">
    <property type="term" value="P:cell adhesion"/>
    <property type="evidence" value="ECO:0007669"/>
    <property type="project" value="UniProtKB-KW"/>
</dbReference>
<keyword evidence="2" id="KW-0130">Cell adhesion</keyword>
<dbReference type="Pfam" id="PF03777">
    <property type="entry name" value="ChpA-C"/>
    <property type="match status" value="3"/>
</dbReference>
<evidence type="ECO:0000256" key="2">
    <source>
        <dbReference type="ARBA" id="ARBA00022889"/>
    </source>
</evidence>
<keyword evidence="8" id="KW-1185">Reference proteome</keyword>
<name>A0A4S8QKA3_9ACTN</name>
<feature type="chain" id="PRO_5020300249" evidence="5">
    <location>
        <begin position="31"/>
        <end position="341"/>
    </location>
</feature>
<keyword evidence="3" id="KW-0034">Amyloid</keyword>
<reference evidence="8" key="1">
    <citation type="submission" date="2019-04" db="EMBL/GenBank/DDBJ databases">
        <title>Nocardioides xinjiangensis sp. nov.</title>
        <authorList>
            <person name="Liu S."/>
        </authorList>
    </citation>
    <scope>NUCLEOTIDE SEQUENCE [LARGE SCALE GENOMIC DNA]</scope>
    <source>
        <strain evidence="8">18</strain>
    </source>
</reference>
<keyword evidence="1" id="KW-0134">Cell wall</keyword>